<evidence type="ECO:0000313" key="3">
    <source>
        <dbReference type="Proteomes" id="UP000503349"/>
    </source>
</evidence>
<name>A0A6G1QYH8_CHAAH</name>
<accession>A0A6G1QYH8</accession>
<reference evidence="2 3" key="1">
    <citation type="submission" date="2019-02" db="EMBL/GenBank/DDBJ databases">
        <title>Opniocepnalus argus genome.</title>
        <authorList>
            <person name="Zhou C."/>
            <person name="Xiao S."/>
        </authorList>
    </citation>
    <scope>NUCLEOTIDE SEQUENCE [LARGE SCALE GENOMIC DNA]</scope>
    <source>
        <strain evidence="2">OARG1902GOOAL</strain>
        <tissue evidence="2">Muscle</tissue>
    </source>
</reference>
<keyword evidence="3" id="KW-1185">Reference proteome</keyword>
<evidence type="ECO:0000313" key="2">
    <source>
        <dbReference type="EMBL" id="KAF3707537.1"/>
    </source>
</evidence>
<dbReference type="Proteomes" id="UP000503349">
    <property type="component" value="Chromosome 1"/>
</dbReference>
<protein>
    <submittedName>
        <fullName evidence="2">Uncharacterized protein</fullName>
    </submittedName>
</protein>
<reference evidence="3" key="2">
    <citation type="submission" date="2019-02" db="EMBL/GenBank/DDBJ databases">
        <title>Opniocepnalus argus Var Kimnra genome.</title>
        <authorList>
            <person name="Zhou C."/>
            <person name="Xiao S."/>
        </authorList>
    </citation>
    <scope>NUCLEOTIDE SEQUENCE [LARGE SCALE GENOMIC DNA]</scope>
</reference>
<dbReference type="AlphaFoldDB" id="A0A6G1QYH8"/>
<dbReference type="EMBL" id="CM015712">
    <property type="protein sequence ID" value="KAF3707537.1"/>
    <property type="molecule type" value="Genomic_DNA"/>
</dbReference>
<sequence>MRRMCLPELDKRFSDMAETFNKQQEYYEAMVQHASALRQSYGCDHDNGLAFSECLAKIREEHEATYRISLRVKGYDFSLSVIPLGLELESQEKTLPPHLQFAQDELRGISDSAKATISKSTTLQELIGWLLRSRDQMTKQVKEAAESYQELGRLNENLEENMKEVKRAKDLSLKYRQQAGGVFIEAAQIAGAYL</sequence>
<organism evidence="2 3">
    <name type="scientific">Channa argus</name>
    <name type="common">Northern snakehead</name>
    <name type="synonym">Ophicephalus argus</name>
    <dbReference type="NCBI Taxonomy" id="215402"/>
    <lineage>
        <taxon>Eukaryota</taxon>
        <taxon>Metazoa</taxon>
        <taxon>Chordata</taxon>
        <taxon>Craniata</taxon>
        <taxon>Vertebrata</taxon>
        <taxon>Euteleostomi</taxon>
        <taxon>Actinopterygii</taxon>
        <taxon>Neopterygii</taxon>
        <taxon>Teleostei</taxon>
        <taxon>Neoteleostei</taxon>
        <taxon>Acanthomorphata</taxon>
        <taxon>Anabantaria</taxon>
        <taxon>Anabantiformes</taxon>
        <taxon>Channoidei</taxon>
        <taxon>Channidae</taxon>
        <taxon>Channa</taxon>
    </lineage>
</organism>
<gene>
    <name evidence="2" type="ORF">EXN66_Car000710</name>
</gene>
<evidence type="ECO:0000256" key="1">
    <source>
        <dbReference type="SAM" id="Coils"/>
    </source>
</evidence>
<keyword evidence="1" id="KW-0175">Coiled coil</keyword>
<proteinExistence type="predicted"/>
<feature type="coiled-coil region" evidence="1">
    <location>
        <begin position="141"/>
        <end position="171"/>
    </location>
</feature>